<dbReference type="AlphaFoldDB" id="A0A9D4XP25"/>
<dbReference type="Gramene" id="Psat03G0033800-T1">
    <property type="protein sequence ID" value="KAI5424082.1"/>
    <property type="gene ID" value="KIW84_030338"/>
</dbReference>
<keyword evidence="2" id="KW-1185">Reference proteome</keyword>
<dbReference type="EMBL" id="JAMSHJ010000003">
    <property type="protein sequence ID" value="KAI5424082.1"/>
    <property type="molecule type" value="Genomic_DNA"/>
</dbReference>
<evidence type="ECO:0000313" key="2">
    <source>
        <dbReference type="Proteomes" id="UP001058974"/>
    </source>
</evidence>
<accession>A0A9D4XP25</accession>
<sequence length="117" mass="12853">MTDLMKALSSMYEKSLTSNKVHLMGLLFNLGMAEVKRSDGDSRVNHQSLQYCIQNQENYGKTGHYKNQCKSAPKNQEAKDEANIASTSGGGDALICSLESKKEFWVLDSGASFHATS</sequence>
<dbReference type="Proteomes" id="UP001058974">
    <property type="component" value="Chromosome 3"/>
</dbReference>
<gene>
    <name evidence="1" type="ORF">KIW84_030338</name>
</gene>
<name>A0A9D4XP25_PEA</name>
<organism evidence="1 2">
    <name type="scientific">Pisum sativum</name>
    <name type="common">Garden pea</name>
    <name type="synonym">Lathyrus oleraceus</name>
    <dbReference type="NCBI Taxonomy" id="3888"/>
    <lineage>
        <taxon>Eukaryota</taxon>
        <taxon>Viridiplantae</taxon>
        <taxon>Streptophyta</taxon>
        <taxon>Embryophyta</taxon>
        <taxon>Tracheophyta</taxon>
        <taxon>Spermatophyta</taxon>
        <taxon>Magnoliopsida</taxon>
        <taxon>eudicotyledons</taxon>
        <taxon>Gunneridae</taxon>
        <taxon>Pentapetalae</taxon>
        <taxon>rosids</taxon>
        <taxon>fabids</taxon>
        <taxon>Fabales</taxon>
        <taxon>Fabaceae</taxon>
        <taxon>Papilionoideae</taxon>
        <taxon>50 kb inversion clade</taxon>
        <taxon>NPAAA clade</taxon>
        <taxon>Hologalegina</taxon>
        <taxon>IRL clade</taxon>
        <taxon>Fabeae</taxon>
        <taxon>Lathyrus</taxon>
    </lineage>
</organism>
<comment type="caution">
    <text evidence="1">The sequence shown here is derived from an EMBL/GenBank/DDBJ whole genome shotgun (WGS) entry which is preliminary data.</text>
</comment>
<reference evidence="1 2" key="1">
    <citation type="journal article" date="2022" name="Nat. Genet.">
        <title>Improved pea reference genome and pan-genome highlight genomic features and evolutionary characteristics.</title>
        <authorList>
            <person name="Yang T."/>
            <person name="Liu R."/>
            <person name="Luo Y."/>
            <person name="Hu S."/>
            <person name="Wang D."/>
            <person name="Wang C."/>
            <person name="Pandey M.K."/>
            <person name="Ge S."/>
            <person name="Xu Q."/>
            <person name="Li N."/>
            <person name="Li G."/>
            <person name="Huang Y."/>
            <person name="Saxena R.K."/>
            <person name="Ji Y."/>
            <person name="Li M."/>
            <person name="Yan X."/>
            <person name="He Y."/>
            <person name="Liu Y."/>
            <person name="Wang X."/>
            <person name="Xiang C."/>
            <person name="Varshney R.K."/>
            <person name="Ding H."/>
            <person name="Gao S."/>
            <person name="Zong X."/>
        </authorList>
    </citation>
    <scope>NUCLEOTIDE SEQUENCE [LARGE SCALE GENOMIC DNA]</scope>
    <source>
        <strain evidence="1 2">cv. Zhongwan 6</strain>
    </source>
</reference>
<proteinExistence type="predicted"/>
<protein>
    <submittedName>
        <fullName evidence="1">Uncharacterized protein</fullName>
    </submittedName>
</protein>
<evidence type="ECO:0000313" key="1">
    <source>
        <dbReference type="EMBL" id="KAI5424082.1"/>
    </source>
</evidence>